<protein>
    <submittedName>
        <fullName evidence="3">DNAJC13 isoform 5</fullName>
    </submittedName>
</protein>
<keyword evidence="1" id="KW-1133">Transmembrane helix</keyword>
<dbReference type="Pfam" id="PF14237">
    <property type="entry name" value="GYF_2"/>
    <property type="match status" value="1"/>
</dbReference>
<evidence type="ECO:0000313" key="3">
    <source>
        <dbReference type="EMBL" id="PNI96166.1"/>
    </source>
</evidence>
<dbReference type="SUPFAM" id="SSF55277">
    <property type="entry name" value="GYF domain"/>
    <property type="match status" value="1"/>
</dbReference>
<dbReference type="InterPro" id="IPR035445">
    <property type="entry name" value="GYF-like_dom_sf"/>
</dbReference>
<comment type="caution">
    <text evidence="3">The sequence shown here is derived from an EMBL/GenBank/DDBJ whole genome shotgun (WGS) entry which is preliminary data.</text>
</comment>
<dbReference type="PANTHER" id="PTHR36983">
    <property type="entry name" value="DNAJ HOMOLOG SUBFAMILY C MEMBER 13"/>
    <property type="match status" value="1"/>
</dbReference>
<feature type="transmembrane region" description="Helical" evidence="1">
    <location>
        <begin position="140"/>
        <end position="161"/>
    </location>
</feature>
<evidence type="ECO:0000256" key="1">
    <source>
        <dbReference type="SAM" id="Phobius"/>
    </source>
</evidence>
<dbReference type="GO" id="GO:0007032">
    <property type="term" value="P:endosome organization"/>
    <property type="evidence" value="ECO:0007669"/>
    <property type="project" value="InterPro"/>
</dbReference>
<dbReference type="AlphaFoldDB" id="A0A2J8QIQ4"/>
<keyword evidence="1" id="KW-0812">Transmembrane</keyword>
<organism evidence="3">
    <name type="scientific">Pan troglodytes</name>
    <name type="common">Chimpanzee</name>
    <dbReference type="NCBI Taxonomy" id="9598"/>
    <lineage>
        <taxon>Eukaryota</taxon>
        <taxon>Metazoa</taxon>
        <taxon>Chordata</taxon>
        <taxon>Craniata</taxon>
        <taxon>Vertebrata</taxon>
        <taxon>Euteleostomi</taxon>
        <taxon>Mammalia</taxon>
        <taxon>Eutheria</taxon>
        <taxon>Euarchontoglires</taxon>
        <taxon>Primates</taxon>
        <taxon>Haplorrhini</taxon>
        <taxon>Catarrhini</taxon>
        <taxon>Hominidae</taxon>
        <taxon>Pan</taxon>
    </lineage>
</organism>
<dbReference type="InterPro" id="IPR025640">
    <property type="entry name" value="GYF_2"/>
</dbReference>
<dbReference type="EMBL" id="NBAG03000036">
    <property type="protein sequence ID" value="PNI96166.1"/>
    <property type="molecule type" value="Genomic_DNA"/>
</dbReference>
<reference evidence="3" key="1">
    <citation type="submission" date="2017-12" db="EMBL/GenBank/DDBJ databases">
        <title>High-resolution comparative analysis of great ape genomes.</title>
        <authorList>
            <person name="Pollen A."/>
            <person name="Hastie A."/>
            <person name="Hormozdiari F."/>
            <person name="Dougherty M."/>
            <person name="Liu R."/>
            <person name="Chaisson M."/>
            <person name="Hoppe E."/>
            <person name="Hill C."/>
            <person name="Pang A."/>
            <person name="Hillier L."/>
            <person name="Baker C."/>
            <person name="Armstrong J."/>
            <person name="Shendure J."/>
            <person name="Paten B."/>
            <person name="Wilson R."/>
            <person name="Chao H."/>
            <person name="Schneider V."/>
            <person name="Ventura M."/>
            <person name="Kronenberg Z."/>
            <person name="Murali S."/>
            <person name="Gordon D."/>
            <person name="Cantsilieris S."/>
            <person name="Munson K."/>
            <person name="Nelson B."/>
            <person name="Raja A."/>
            <person name="Underwood J."/>
            <person name="Diekhans M."/>
            <person name="Fiddes I."/>
            <person name="Haussler D."/>
            <person name="Eichler E."/>
        </authorList>
    </citation>
    <scope>NUCLEOTIDE SEQUENCE [LARGE SCALE GENOMIC DNA]</scope>
    <source>
        <strain evidence="3">Yerkes chimp pedigree #C0471</strain>
    </source>
</reference>
<name>A0A2J8QIQ4_PANTR</name>
<dbReference type="SMR" id="A0A2J8QIQ4"/>
<sequence>CTDKLERDRLILFLNKLILNKKNVKDLMDSNGIRILVDLLTLAHLHVSRATVPLQSNVIEAAPDMKRESEKEWYFGNADKERSGPYGFHEMQELWTKGMLNAKTRCWAQGMDGWRPLQSIPQLKWCLLASGQAVLNETDLATLILNMLITMCGYFPSRVLFFKEILWKEMKSY</sequence>
<dbReference type="GO" id="GO:2000641">
    <property type="term" value="P:regulation of early endosome to late endosome transport"/>
    <property type="evidence" value="ECO:0007669"/>
    <property type="project" value="InterPro"/>
</dbReference>
<gene>
    <name evidence="3" type="ORF">CK820_G0029996</name>
</gene>
<evidence type="ECO:0000259" key="2">
    <source>
        <dbReference type="Pfam" id="PF14237"/>
    </source>
</evidence>
<keyword evidence="1" id="KW-0472">Membrane</keyword>
<feature type="non-terminal residue" evidence="3">
    <location>
        <position position="1"/>
    </location>
</feature>
<dbReference type="InterPro" id="IPR044978">
    <property type="entry name" value="GRV2/DNAJC13"/>
</dbReference>
<dbReference type="PANTHER" id="PTHR36983:SF2">
    <property type="entry name" value="DNAJ HOMOLOG SUBFAMILY C MEMBER 13"/>
    <property type="match status" value="1"/>
</dbReference>
<accession>A0A2J8QIQ4</accession>
<proteinExistence type="predicted"/>
<feature type="domain" description="GYF" evidence="2">
    <location>
        <begin position="73"/>
        <end position="123"/>
    </location>
</feature>